<sequence length="102" mass="11228">MRRRLATILDAVITQLDLEIQDEDPMYPGGWLGPGELRRDLRKLGAGNDIIMEALRLPASPFVGAVEESKGRYRLAGSRVLAVERMRALAMQLEVPVAGLEG</sequence>
<gene>
    <name evidence="1" type="ORF">ACFOW8_20630</name>
</gene>
<comment type="caution">
    <text evidence="1">The sequence shown here is derived from an EMBL/GenBank/DDBJ whole genome shotgun (WGS) entry which is preliminary data.</text>
</comment>
<accession>A0ABV8LAR7</accession>
<reference evidence="2" key="1">
    <citation type="journal article" date="2019" name="Int. J. Syst. Evol. Microbiol.">
        <title>The Global Catalogue of Microorganisms (GCM) 10K type strain sequencing project: providing services to taxonomists for standard genome sequencing and annotation.</title>
        <authorList>
            <consortium name="The Broad Institute Genomics Platform"/>
            <consortium name="The Broad Institute Genome Sequencing Center for Infectious Disease"/>
            <person name="Wu L."/>
            <person name="Ma J."/>
        </authorList>
    </citation>
    <scope>NUCLEOTIDE SEQUENCE [LARGE SCALE GENOMIC DNA]</scope>
    <source>
        <strain evidence="2">CGMCC 4.7204</strain>
    </source>
</reference>
<organism evidence="1 2">
    <name type="scientific">Nocardia rhizosphaerae</name>
    <dbReference type="NCBI Taxonomy" id="1691571"/>
    <lineage>
        <taxon>Bacteria</taxon>
        <taxon>Bacillati</taxon>
        <taxon>Actinomycetota</taxon>
        <taxon>Actinomycetes</taxon>
        <taxon>Mycobacteriales</taxon>
        <taxon>Nocardiaceae</taxon>
        <taxon>Nocardia</taxon>
    </lineage>
</organism>
<evidence type="ECO:0000313" key="2">
    <source>
        <dbReference type="Proteomes" id="UP001595767"/>
    </source>
</evidence>
<protein>
    <submittedName>
        <fullName evidence="1">Uncharacterized protein</fullName>
    </submittedName>
</protein>
<dbReference type="RefSeq" id="WP_378552671.1">
    <property type="nucleotide sequence ID" value="NZ_JBHSBA010000014.1"/>
</dbReference>
<dbReference type="Proteomes" id="UP001595767">
    <property type="component" value="Unassembled WGS sequence"/>
</dbReference>
<keyword evidence="2" id="KW-1185">Reference proteome</keyword>
<proteinExistence type="predicted"/>
<dbReference type="EMBL" id="JBHSBA010000014">
    <property type="protein sequence ID" value="MFC4127340.1"/>
    <property type="molecule type" value="Genomic_DNA"/>
</dbReference>
<evidence type="ECO:0000313" key="1">
    <source>
        <dbReference type="EMBL" id="MFC4127340.1"/>
    </source>
</evidence>
<name>A0ABV8LAR7_9NOCA</name>